<dbReference type="GO" id="GO:0035035">
    <property type="term" value="F:histone acetyltransferase binding"/>
    <property type="evidence" value="ECO:0007669"/>
    <property type="project" value="TreeGrafter"/>
</dbReference>
<organism evidence="1">
    <name type="scientific">Cuerna arida</name>
    <dbReference type="NCBI Taxonomy" id="1464854"/>
    <lineage>
        <taxon>Eukaryota</taxon>
        <taxon>Metazoa</taxon>
        <taxon>Ecdysozoa</taxon>
        <taxon>Arthropoda</taxon>
        <taxon>Hexapoda</taxon>
        <taxon>Insecta</taxon>
        <taxon>Pterygota</taxon>
        <taxon>Neoptera</taxon>
        <taxon>Paraneoptera</taxon>
        <taxon>Hemiptera</taxon>
        <taxon>Auchenorrhyncha</taxon>
        <taxon>Membracoidea</taxon>
        <taxon>Cicadellidae</taxon>
        <taxon>Cicadellinae</taxon>
        <taxon>Proconiini</taxon>
        <taxon>Cuerna</taxon>
    </lineage>
</organism>
<dbReference type="EMBL" id="GECZ01027142">
    <property type="protein sequence ID" value="JAS42627.1"/>
    <property type="molecule type" value="Transcribed_RNA"/>
</dbReference>
<gene>
    <name evidence="1" type="ORF">g.3384</name>
</gene>
<dbReference type="InterPro" id="IPR026180">
    <property type="entry name" value="NSL1"/>
</dbReference>
<feature type="non-terminal residue" evidence="1">
    <location>
        <position position="132"/>
    </location>
</feature>
<dbReference type="PANTHER" id="PTHR22443">
    <property type="entry name" value="NON-SPECIFIC LETHAL 1, ISOFORM M"/>
    <property type="match status" value="1"/>
</dbReference>
<accession>A0A1B6EXI8</accession>
<protein>
    <submittedName>
        <fullName evidence="1">Uncharacterized protein</fullName>
    </submittedName>
</protein>
<reference evidence="1" key="1">
    <citation type="submission" date="2015-11" db="EMBL/GenBank/DDBJ databases">
        <title>De novo transcriptome assembly of four potential Pierce s Disease insect vectors from Arizona vineyards.</title>
        <authorList>
            <person name="Tassone E.E."/>
        </authorList>
    </citation>
    <scope>NUCLEOTIDE SEQUENCE</scope>
</reference>
<proteinExistence type="predicted"/>
<feature type="non-terminal residue" evidence="1">
    <location>
        <position position="1"/>
    </location>
</feature>
<dbReference type="PANTHER" id="PTHR22443:SF18">
    <property type="entry name" value="NON-SPECIFIC LETHAL 1, ISOFORM M"/>
    <property type="match status" value="1"/>
</dbReference>
<name>A0A1B6EXI8_9HEMI</name>
<dbReference type="GO" id="GO:0044545">
    <property type="term" value="C:NSL complex"/>
    <property type="evidence" value="ECO:0007669"/>
    <property type="project" value="TreeGrafter"/>
</dbReference>
<sequence length="132" mass="14773">HTNVDQFANHLEFDNPNCGQVATASPSDENASAKKLLSVLNMDKDSNPATVAMRNDPQDVLKLPLLSDDQVGDLKQIAAMYRNQLSWVLKDIDSDRTESSSDAESCDEAQSFHNHLQQYLPIKERAAWIFAR</sequence>
<evidence type="ECO:0000313" key="1">
    <source>
        <dbReference type="EMBL" id="JAS42627.1"/>
    </source>
</evidence>
<dbReference type="AlphaFoldDB" id="A0A1B6EXI8"/>